<evidence type="ECO:0000256" key="12">
    <source>
        <dbReference type="PIRSR" id="PIRSR638639-50"/>
    </source>
</evidence>
<keyword evidence="10" id="KW-0012">Acyltransferase</keyword>
<sequence>MKRSSKGRVVHGWLACASIATLFTSSLSLAAEAPEYKIERCCQICPQALQDSSYTGDLGDFTQLVQGQKDWLFRSKIDLMTNIGTTPEGFKLLQDLRDALKARGVELVMAYLPPRGLLVTEMLNPQARSSFNAELSRSNYRATIERLRSLGIRVPDLSALLDLPADVRSKFFFKRDNHWTPQGAELTAQLLAAEMSKSGVFKGIARKEFATRTEGNLYKVGSLNQAFGKICGSGYANEYFTRAVTEPKEESNELFGDTERPDVVLVGTSFSSEQYNFDGFLKQYANVDVDNRSVTGGGFHSAMLQYLGTQDFQDKPPKLLIWEVNSYYDLAMATFYRQAMPLLDNGCRDVTTDIDQKLALRPGKNEVLVNTGVKPIRSEDAVVEIQFSQPGISDLRSTVWYMSGSRENLLISRSREVESDGRFVFRLREDAEWAGQTLLSLEIDMPADMPPGLKVEAKICRRADKPASVMQAKAD</sequence>
<evidence type="ECO:0000256" key="10">
    <source>
        <dbReference type="ARBA" id="ARBA00023315"/>
    </source>
</evidence>
<dbReference type="InterPro" id="IPR034655">
    <property type="entry name" value="AlgX_N"/>
</dbReference>
<proteinExistence type="inferred from homology"/>
<evidence type="ECO:0000256" key="7">
    <source>
        <dbReference type="ARBA" id="ARBA00022764"/>
    </source>
</evidence>
<evidence type="ECO:0000259" key="16">
    <source>
        <dbReference type="Pfam" id="PF16824"/>
    </source>
</evidence>
<comment type="caution">
    <text evidence="17">The sequence shown here is derived from an EMBL/GenBank/DDBJ whole genome shotgun (WGS) entry which is preliminary data.</text>
</comment>
<keyword evidence="18" id="KW-1185">Reference proteome</keyword>
<feature type="chain" id="PRO_5031515851" description="Alginate biosynthesis protein AlgX" evidence="14">
    <location>
        <begin position="31"/>
        <end position="475"/>
    </location>
</feature>
<evidence type="ECO:0000256" key="11">
    <source>
        <dbReference type="ARBA" id="ARBA00032384"/>
    </source>
</evidence>
<feature type="disulfide bond" evidence="13">
    <location>
        <begin position="45"/>
        <end position="231"/>
    </location>
</feature>
<feature type="domain" description="Alginate biosynthesis protein AlgX C-terminal carbohydrate-binding module" evidence="16">
    <location>
        <begin position="346"/>
        <end position="466"/>
    </location>
</feature>
<feature type="active site" description="Proton acceptor" evidence="12">
    <location>
        <position position="178"/>
    </location>
</feature>
<comment type="similarity">
    <text evidence="3">Belongs to the AlgX family.</text>
</comment>
<evidence type="ECO:0000256" key="1">
    <source>
        <dbReference type="ARBA" id="ARBA00004418"/>
    </source>
</evidence>
<dbReference type="Pfam" id="PF16824">
    <property type="entry name" value="CBM_26"/>
    <property type="match status" value="1"/>
</dbReference>
<feature type="active site" description="Proton acceptor" evidence="12">
    <location>
        <position position="176"/>
    </location>
</feature>
<keyword evidence="8" id="KW-0016">Alginate biosynthesis</keyword>
<evidence type="ECO:0000256" key="5">
    <source>
        <dbReference type="ARBA" id="ARBA00022679"/>
    </source>
</evidence>
<feature type="domain" description="AlgX/AlgJ SGNH hydrolase-like" evidence="15">
    <location>
        <begin position="64"/>
        <end position="325"/>
    </location>
</feature>
<dbReference type="GO" id="GO:0042121">
    <property type="term" value="P:alginic acid biosynthetic process"/>
    <property type="evidence" value="ECO:0007669"/>
    <property type="project" value="UniProtKB-UniPathway"/>
</dbReference>
<evidence type="ECO:0000256" key="14">
    <source>
        <dbReference type="SAM" id="SignalP"/>
    </source>
</evidence>
<dbReference type="CDD" id="cd14487">
    <property type="entry name" value="AlgX_C"/>
    <property type="match status" value="1"/>
</dbReference>
<feature type="active site" description="Nucleophile" evidence="12">
    <location>
        <position position="269"/>
    </location>
</feature>
<dbReference type="GO" id="GO:0042597">
    <property type="term" value="C:periplasmic space"/>
    <property type="evidence" value="ECO:0007669"/>
    <property type="project" value="UniProtKB-SubCell"/>
</dbReference>
<accession>A0A7X1G9U2</accession>
<organism evidence="17 18">
    <name type="scientific">Pseudomonas kielensis</name>
    <dbReference type="NCBI Taxonomy" id="2762577"/>
    <lineage>
        <taxon>Bacteria</taxon>
        <taxon>Pseudomonadati</taxon>
        <taxon>Pseudomonadota</taxon>
        <taxon>Gammaproteobacteria</taxon>
        <taxon>Pseudomonadales</taxon>
        <taxon>Pseudomonadaceae</taxon>
        <taxon>Pseudomonas</taxon>
    </lineage>
</organism>
<evidence type="ECO:0000256" key="8">
    <source>
        <dbReference type="ARBA" id="ARBA00022841"/>
    </source>
</evidence>
<evidence type="ECO:0000256" key="4">
    <source>
        <dbReference type="ARBA" id="ARBA00013937"/>
    </source>
</evidence>
<dbReference type="RefSeq" id="WP_185817878.1">
    <property type="nucleotide sequence ID" value="NZ_JACMYG010000002.1"/>
</dbReference>
<dbReference type="Pfam" id="PF16822">
    <property type="entry name" value="ALGX"/>
    <property type="match status" value="1"/>
</dbReference>
<evidence type="ECO:0000256" key="2">
    <source>
        <dbReference type="ARBA" id="ARBA00005182"/>
    </source>
</evidence>
<keyword evidence="6 14" id="KW-0732">Signal</keyword>
<dbReference type="AlphaFoldDB" id="A0A7X1G9U2"/>
<feature type="signal peptide" evidence="14">
    <location>
        <begin position="1"/>
        <end position="30"/>
    </location>
</feature>
<gene>
    <name evidence="17" type="ORF">H7995_01795</name>
</gene>
<keyword evidence="9 13" id="KW-1015">Disulfide bond</keyword>
<evidence type="ECO:0000256" key="3">
    <source>
        <dbReference type="ARBA" id="ARBA00006553"/>
    </source>
</evidence>
<dbReference type="UniPathway" id="UPA00286"/>
<dbReference type="InterPro" id="IPR031811">
    <property type="entry name" value="ALGX/ALGJ_SGNH-like"/>
</dbReference>
<dbReference type="EMBL" id="JACMYG010000002">
    <property type="protein sequence ID" value="MBC2688527.1"/>
    <property type="molecule type" value="Genomic_DNA"/>
</dbReference>
<evidence type="ECO:0000256" key="9">
    <source>
        <dbReference type="ARBA" id="ARBA00023157"/>
    </source>
</evidence>
<dbReference type="CDD" id="cd14441">
    <property type="entry name" value="AlgX_N"/>
    <property type="match status" value="1"/>
</dbReference>
<evidence type="ECO:0000256" key="6">
    <source>
        <dbReference type="ARBA" id="ARBA00022729"/>
    </source>
</evidence>
<evidence type="ECO:0000256" key="13">
    <source>
        <dbReference type="PIRSR" id="PIRSR638639-51"/>
    </source>
</evidence>
<reference evidence="17 18" key="1">
    <citation type="submission" date="2020-08" db="EMBL/GenBank/DDBJ databases">
        <title>Pseudomonas sp. nov.</title>
        <authorList>
            <person name="Gieschler S."/>
            <person name="Fiedler G."/>
            <person name="Brinks E."/>
            <person name="Boehnlein C."/>
            <person name="Franz C.M.A.P."/>
            <person name="Kabisch J."/>
        </authorList>
    </citation>
    <scope>NUCLEOTIDE SEQUENCE [LARGE SCALE GENOMIC DNA]</scope>
    <source>
        <strain evidence="17 18">MBT-1</strain>
    </source>
</reference>
<feature type="disulfide bond" evidence="13">
    <location>
        <begin position="347"/>
        <end position="460"/>
    </location>
</feature>
<dbReference type="Proteomes" id="UP000526003">
    <property type="component" value="Unassembled WGS sequence"/>
</dbReference>
<protein>
    <recommendedName>
        <fullName evidence="4">Alginate biosynthesis protein AlgX</fullName>
    </recommendedName>
    <alternativeName>
        <fullName evidence="11">Probable alginate O-acetyltransferase AlgX</fullName>
    </alternativeName>
</protein>
<evidence type="ECO:0000313" key="17">
    <source>
        <dbReference type="EMBL" id="MBC2688527.1"/>
    </source>
</evidence>
<name>A0A7X1G9U2_9PSED</name>
<evidence type="ECO:0000313" key="18">
    <source>
        <dbReference type="Proteomes" id="UP000526003"/>
    </source>
</evidence>
<keyword evidence="5 17" id="KW-0808">Transferase</keyword>
<comment type="pathway">
    <text evidence="2">Glycan biosynthesis; alginate biosynthesis.</text>
</comment>
<keyword evidence="7" id="KW-0574">Periplasm</keyword>
<dbReference type="Gene3D" id="2.60.120.1380">
    <property type="entry name" value="C-terminal carbohydrate-binding module"/>
    <property type="match status" value="1"/>
</dbReference>
<comment type="subcellular location">
    <subcellularLocation>
        <location evidence="1">Periplasm</location>
    </subcellularLocation>
</comment>
<dbReference type="GO" id="GO:0016746">
    <property type="term" value="F:acyltransferase activity"/>
    <property type="evidence" value="ECO:0007669"/>
    <property type="project" value="UniProtKB-KW"/>
</dbReference>
<dbReference type="InterPro" id="IPR031798">
    <property type="entry name" value="AlgX_C"/>
</dbReference>
<evidence type="ECO:0000259" key="15">
    <source>
        <dbReference type="Pfam" id="PF16822"/>
    </source>
</evidence>
<dbReference type="InterPro" id="IPR038639">
    <property type="entry name" value="AlgX_C_sf"/>
</dbReference>